<dbReference type="GO" id="GO:0070929">
    <property type="term" value="P:trans-translation"/>
    <property type="evidence" value="ECO:0007669"/>
    <property type="project" value="UniProtKB-UniRule"/>
</dbReference>
<evidence type="ECO:0000256" key="2">
    <source>
        <dbReference type="ARBA" id="ARBA00022884"/>
    </source>
</evidence>
<dbReference type="NCBIfam" id="TIGR00086">
    <property type="entry name" value="smpB"/>
    <property type="match status" value="1"/>
</dbReference>
<sequence length="143" mass="16344">MKVSNKRARFDYLLGPERFEAGVSLTGGEAKAIREGHVDISQSVARIADTEAYLINANIPVSGAVKYDSKRTRKLLLHRNEIVSIGVKMKQKKLTLVPTKVYTKGRFVKFELALGKPKRKFEKKEAIKKKDIQREIEREFKVK</sequence>
<reference evidence="4 5" key="1">
    <citation type="journal article" date="2015" name="Nature">
        <title>rRNA introns, odd ribosomes, and small enigmatic genomes across a large radiation of phyla.</title>
        <authorList>
            <person name="Brown C.T."/>
            <person name="Hug L.A."/>
            <person name="Thomas B.C."/>
            <person name="Sharon I."/>
            <person name="Castelle C.J."/>
            <person name="Singh A."/>
            <person name="Wilkins M.J."/>
            <person name="Williams K.H."/>
            <person name="Banfield J.F."/>
        </authorList>
    </citation>
    <scope>NUCLEOTIDE SEQUENCE [LARGE SCALE GENOMIC DNA]</scope>
</reference>
<dbReference type="PATRIC" id="fig|1618602.3.peg.605"/>
<dbReference type="SUPFAM" id="SSF74982">
    <property type="entry name" value="Small protein B (SmpB)"/>
    <property type="match status" value="1"/>
</dbReference>
<keyword evidence="1 3" id="KW-0963">Cytoplasm</keyword>
<evidence type="ECO:0000256" key="3">
    <source>
        <dbReference type="HAMAP-Rule" id="MF_00023"/>
    </source>
</evidence>
<organism evidence="4 5">
    <name type="scientific">Candidatus Woesebacteria bacterium GW2011_GWF1_46_13</name>
    <dbReference type="NCBI Taxonomy" id="1618602"/>
    <lineage>
        <taxon>Bacteria</taxon>
        <taxon>Candidatus Woeseibacteriota</taxon>
    </lineage>
</organism>
<dbReference type="GO" id="GO:0070930">
    <property type="term" value="P:trans-translation-dependent protein tagging"/>
    <property type="evidence" value="ECO:0007669"/>
    <property type="project" value="TreeGrafter"/>
</dbReference>
<dbReference type="PANTHER" id="PTHR30308:SF2">
    <property type="entry name" value="SSRA-BINDING PROTEIN"/>
    <property type="match status" value="1"/>
</dbReference>
<dbReference type="AlphaFoldDB" id="A0A0G1NP63"/>
<dbReference type="GO" id="GO:0005829">
    <property type="term" value="C:cytosol"/>
    <property type="evidence" value="ECO:0007669"/>
    <property type="project" value="TreeGrafter"/>
</dbReference>
<dbReference type="PANTHER" id="PTHR30308">
    <property type="entry name" value="TMRNA-BINDING COMPONENT OF TRANS-TRANSLATION TAGGING COMPLEX"/>
    <property type="match status" value="1"/>
</dbReference>
<comment type="similarity">
    <text evidence="3">Belongs to the SmpB family.</text>
</comment>
<evidence type="ECO:0000313" key="5">
    <source>
        <dbReference type="Proteomes" id="UP000034643"/>
    </source>
</evidence>
<dbReference type="EMBL" id="LCLV01000032">
    <property type="protein sequence ID" value="KKU22186.1"/>
    <property type="molecule type" value="Genomic_DNA"/>
</dbReference>
<dbReference type="HAMAP" id="MF_00023">
    <property type="entry name" value="SmpB"/>
    <property type="match status" value="1"/>
</dbReference>
<evidence type="ECO:0000256" key="1">
    <source>
        <dbReference type="ARBA" id="ARBA00022490"/>
    </source>
</evidence>
<name>A0A0G1NP63_9BACT</name>
<dbReference type="Gene3D" id="2.40.280.10">
    <property type="match status" value="1"/>
</dbReference>
<proteinExistence type="inferred from homology"/>
<keyword evidence="2 3" id="KW-0694">RNA-binding</keyword>
<evidence type="ECO:0000313" key="4">
    <source>
        <dbReference type="EMBL" id="KKU22186.1"/>
    </source>
</evidence>
<accession>A0A0G1NP63</accession>
<comment type="subcellular location">
    <subcellularLocation>
        <location evidence="3">Cytoplasm</location>
    </subcellularLocation>
    <text evidence="3">The tmRNA-SmpB complex associates with stalled 70S ribosomes.</text>
</comment>
<dbReference type="Pfam" id="PF01668">
    <property type="entry name" value="SmpB"/>
    <property type="match status" value="1"/>
</dbReference>
<dbReference type="NCBIfam" id="NF003843">
    <property type="entry name" value="PRK05422.1"/>
    <property type="match status" value="1"/>
</dbReference>
<dbReference type="CDD" id="cd09294">
    <property type="entry name" value="SmpB"/>
    <property type="match status" value="1"/>
</dbReference>
<dbReference type="GO" id="GO:0003723">
    <property type="term" value="F:RNA binding"/>
    <property type="evidence" value="ECO:0007669"/>
    <property type="project" value="UniProtKB-UniRule"/>
</dbReference>
<dbReference type="Proteomes" id="UP000034643">
    <property type="component" value="Unassembled WGS sequence"/>
</dbReference>
<gene>
    <name evidence="3" type="primary">smpB</name>
    <name evidence="4" type="ORF">UX34_C0032G0005</name>
</gene>
<dbReference type="InterPro" id="IPR023620">
    <property type="entry name" value="SmpB"/>
</dbReference>
<dbReference type="InterPro" id="IPR000037">
    <property type="entry name" value="SsrA-bd_prot"/>
</dbReference>
<protein>
    <recommendedName>
        <fullName evidence="3">SsrA-binding protein</fullName>
    </recommendedName>
    <alternativeName>
        <fullName evidence="3">Small protein B</fullName>
    </alternativeName>
</protein>
<comment type="function">
    <text evidence="3">Required for rescue of stalled ribosomes mediated by trans-translation. Binds to transfer-messenger RNA (tmRNA), required for stable association of tmRNA with ribosomes. tmRNA and SmpB together mimic tRNA shape, replacing the anticodon stem-loop with SmpB. tmRNA is encoded by the ssrA gene; the 2 termini fold to resemble tRNA(Ala) and it encodes a 'tag peptide', a short internal open reading frame. During trans-translation Ala-aminoacylated tmRNA acts like a tRNA, entering the A-site of stalled ribosomes, displacing the stalled mRNA. The ribosome then switches to translate the ORF on the tmRNA; the nascent peptide is terminated with the 'tag peptide' encoded by the tmRNA and targeted for degradation. The ribosome is freed to recommence translation, which seems to be the essential function of trans-translation.</text>
</comment>
<comment type="caution">
    <text evidence="4">The sequence shown here is derived from an EMBL/GenBank/DDBJ whole genome shotgun (WGS) entry which is preliminary data.</text>
</comment>